<comment type="caution">
    <text evidence="1">The sequence shown here is derived from an EMBL/GenBank/DDBJ whole genome shotgun (WGS) entry which is preliminary data.</text>
</comment>
<accession>A0AA38FLW7</accession>
<protein>
    <submittedName>
        <fullName evidence="1">Uncharacterized protein</fullName>
    </submittedName>
</protein>
<sequence length="52" mass="5620">LSVSRLGVVRGTLLVVGHYHRSLARSSVELWGPLAQPLQDLVGLVGLVDQEE</sequence>
<dbReference type="AlphaFoldDB" id="A0AA38FLW7"/>
<evidence type="ECO:0000313" key="1">
    <source>
        <dbReference type="EMBL" id="KAH9306917.1"/>
    </source>
</evidence>
<proteinExistence type="predicted"/>
<reference evidence="1 2" key="1">
    <citation type="journal article" date="2021" name="Nat. Plants">
        <title>The Taxus genome provides insights into paclitaxel biosynthesis.</title>
        <authorList>
            <person name="Xiong X."/>
            <person name="Gou J."/>
            <person name="Liao Q."/>
            <person name="Li Y."/>
            <person name="Zhou Q."/>
            <person name="Bi G."/>
            <person name="Li C."/>
            <person name="Du R."/>
            <person name="Wang X."/>
            <person name="Sun T."/>
            <person name="Guo L."/>
            <person name="Liang H."/>
            <person name="Lu P."/>
            <person name="Wu Y."/>
            <person name="Zhang Z."/>
            <person name="Ro D.K."/>
            <person name="Shang Y."/>
            <person name="Huang S."/>
            <person name="Yan J."/>
        </authorList>
    </citation>
    <scope>NUCLEOTIDE SEQUENCE [LARGE SCALE GENOMIC DNA]</scope>
    <source>
        <strain evidence="1">Ta-2019</strain>
    </source>
</reference>
<evidence type="ECO:0000313" key="2">
    <source>
        <dbReference type="Proteomes" id="UP000824469"/>
    </source>
</evidence>
<gene>
    <name evidence="1" type="ORF">KI387_011321</name>
</gene>
<dbReference type="Proteomes" id="UP000824469">
    <property type="component" value="Unassembled WGS sequence"/>
</dbReference>
<feature type="non-terminal residue" evidence="1">
    <location>
        <position position="1"/>
    </location>
</feature>
<organism evidence="1 2">
    <name type="scientific">Taxus chinensis</name>
    <name type="common">Chinese yew</name>
    <name type="synonym">Taxus wallichiana var. chinensis</name>
    <dbReference type="NCBI Taxonomy" id="29808"/>
    <lineage>
        <taxon>Eukaryota</taxon>
        <taxon>Viridiplantae</taxon>
        <taxon>Streptophyta</taxon>
        <taxon>Embryophyta</taxon>
        <taxon>Tracheophyta</taxon>
        <taxon>Spermatophyta</taxon>
        <taxon>Pinopsida</taxon>
        <taxon>Pinidae</taxon>
        <taxon>Conifers II</taxon>
        <taxon>Cupressales</taxon>
        <taxon>Taxaceae</taxon>
        <taxon>Taxus</taxon>
    </lineage>
</organism>
<name>A0AA38FLW7_TAXCH</name>
<keyword evidence="2" id="KW-1185">Reference proteome</keyword>
<dbReference type="EMBL" id="JAHRHJ020000008">
    <property type="protein sequence ID" value="KAH9306917.1"/>
    <property type="molecule type" value="Genomic_DNA"/>
</dbReference>